<gene>
    <name evidence="1" type="ORF">BDR25DRAFT_304509</name>
</gene>
<sequence>MSIQHVPPSGKNPDLKRPESQIQLSSPKAVTGFNCSQTPCSLSTTISVKVGLFEDDPVTRTGIFAHNAQEPLPYRLLLSRLYLLQVYYPSLNTYTKNEVKTLAPYIVVDGKKRTVVANFSELCKSLERNKDHVFQYLLAELGTSGSFDSHERVIMKGRFHEKQIKRALQSYRRTYVECPSCESRATDLRNPERRVWIVNCRSCGKESRAPVIKTGYTLRIGCRPQRPKNPPQEESEPESRISLETLRTPRQNCFTRFKIKSKL</sequence>
<comment type="caution">
    <text evidence="1">The sequence shown here is derived from an EMBL/GenBank/DDBJ whole genome shotgun (WGS) entry which is preliminary data.</text>
</comment>
<accession>A0ACB6QQX0</accession>
<keyword evidence="2" id="KW-1185">Reference proteome</keyword>
<dbReference type="EMBL" id="MU003512">
    <property type="protein sequence ID" value="KAF2469414.1"/>
    <property type="molecule type" value="Genomic_DNA"/>
</dbReference>
<reference evidence="1" key="1">
    <citation type="journal article" date="2020" name="Stud. Mycol.">
        <title>101 Dothideomycetes genomes: a test case for predicting lifestyles and emergence of pathogens.</title>
        <authorList>
            <person name="Haridas S."/>
            <person name="Albert R."/>
            <person name="Binder M."/>
            <person name="Bloem J."/>
            <person name="Labutti K."/>
            <person name="Salamov A."/>
            <person name="Andreopoulos B."/>
            <person name="Baker S."/>
            <person name="Barry K."/>
            <person name="Bills G."/>
            <person name="Bluhm B."/>
            <person name="Cannon C."/>
            <person name="Castanera R."/>
            <person name="Culley D."/>
            <person name="Daum C."/>
            <person name="Ezra D."/>
            <person name="Gonzalez J."/>
            <person name="Henrissat B."/>
            <person name="Kuo A."/>
            <person name="Liang C."/>
            <person name="Lipzen A."/>
            <person name="Lutzoni F."/>
            <person name="Magnuson J."/>
            <person name="Mondo S."/>
            <person name="Nolan M."/>
            <person name="Ohm R."/>
            <person name="Pangilinan J."/>
            <person name="Park H.-J."/>
            <person name="Ramirez L."/>
            <person name="Alfaro M."/>
            <person name="Sun H."/>
            <person name="Tritt A."/>
            <person name="Yoshinaga Y."/>
            <person name="Zwiers L.-H."/>
            <person name="Turgeon B."/>
            <person name="Goodwin S."/>
            <person name="Spatafora J."/>
            <person name="Crous P."/>
            <person name="Grigoriev I."/>
        </authorList>
    </citation>
    <scope>NUCLEOTIDE SEQUENCE</scope>
    <source>
        <strain evidence="1">ATCC 200398</strain>
    </source>
</reference>
<protein>
    <submittedName>
        <fullName evidence="1">Uncharacterized protein</fullName>
    </submittedName>
</protein>
<evidence type="ECO:0000313" key="1">
    <source>
        <dbReference type="EMBL" id="KAF2469414.1"/>
    </source>
</evidence>
<evidence type="ECO:0000313" key="2">
    <source>
        <dbReference type="Proteomes" id="UP000799755"/>
    </source>
</evidence>
<dbReference type="Proteomes" id="UP000799755">
    <property type="component" value="Unassembled WGS sequence"/>
</dbReference>
<proteinExistence type="predicted"/>
<organism evidence="1 2">
    <name type="scientific">Lindgomyces ingoldianus</name>
    <dbReference type="NCBI Taxonomy" id="673940"/>
    <lineage>
        <taxon>Eukaryota</taxon>
        <taxon>Fungi</taxon>
        <taxon>Dikarya</taxon>
        <taxon>Ascomycota</taxon>
        <taxon>Pezizomycotina</taxon>
        <taxon>Dothideomycetes</taxon>
        <taxon>Pleosporomycetidae</taxon>
        <taxon>Pleosporales</taxon>
        <taxon>Lindgomycetaceae</taxon>
        <taxon>Lindgomyces</taxon>
    </lineage>
</organism>
<name>A0ACB6QQX0_9PLEO</name>